<dbReference type="AlphaFoldDB" id="A0A5C8KXP6"/>
<feature type="compositionally biased region" description="Low complexity" evidence="1">
    <location>
        <begin position="173"/>
        <end position="189"/>
    </location>
</feature>
<dbReference type="GO" id="GO:0015562">
    <property type="term" value="F:efflux transmembrane transporter activity"/>
    <property type="evidence" value="ECO:0007669"/>
    <property type="project" value="TreeGrafter"/>
</dbReference>
<evidence type="ECO:0000256" key="1">
    <source>
        <dbReference type="SAM" id="MobiDB-lite"/>
    </source>
</evidence>
<keyword evidence="3" id="KW-1185">Reference proteome</keyword>
<dbReference type="SUPFAM" id="SSF111369">
    <property type="entry name" value="HlyD-like secretion proteins"/>
    <property type="match status" value="1"/>
</dbReference>
<dbReference type="Proteomes" id="UP000321248">
    <property type="component" value="Unassembled WGS sequence"/>
</dbReference>
<name>A0A5C8KXP6_9GAMM</name>
<gene>
    <name evidence="2" type="ORF">FU658_02880</name>
</gene>
<reference evidence="2 3" key="1">
    <citation type="submission" date="2019-08" db="EMBL/GenBank/DDBJ databases">
        <authorList>
            <person name="Karlyshev A.V."/>
        </authorList>
    </citation>
    <scope>NUCLEOTIDE SEQUENCE [LARGE SCALE GENOMIC DNA]</scope>
    <source>
        <strain evidence="2 3">Alg18-2.2</strain>
    </source>
</reference>
<dbReference type="OrthoDB" id="1185083at2"/>
<organism evidence="2 3">
    <name type="scientific">Alkalisalibacterium limincola</name>
    <dbReference type="NCBI Taxonomy" id="2699169"/>
    <lineage>
        <taxon>Bacteria</taxon>
        <taxon>Pseudomonadati</taxon>
        <taxon>Pseudomonadota</taxon>
        <taxon>Gammaproteobacteria</taxon>
        <taxon>Lysobacterales</taxon>
        <taxon>Lysobacteraceae</taxon>
        <taxon>Alkalisalibacterium</taxon>
    </lineage>
</organism>
<comment type="caution">
    <text evidence="2">The sequence shown here is derived from an EMBL/GenBank/DDBJ whole genome shotgun (WGS) entry which is preliminary data.</text>
</comment>
<dbReference type="Gene3D" id="1.10.287.470">
    <property type="entry name" value="Helix hairpin bin"/>
    <property type="match status" value="1"/>
</dbReference>
<accession>A0A5C8KXP6</accession>
<feature type="region of interest" description="Disordered" evidence="1">
    <location>
        <begin position="150"/>
        <end position="193"/>
    </location>
</feature>
<evidence type="ECO:0000313" key="2">
    <source>
        <dbReference type="EMBL" id="TXK66020.1"/>
    </source>
</evidence>
<dbReference type="EMBL" id="VRTS01000001">
    <property type="protein sequence ID" value="TXK66020.1"/>
    <property type="molecule type" value="Genomic_DNA"/>
</dbReference>
<sequence>MSNHRRVACVLLVVLLVACGERGGNETGQDAPGPAEVEVQALKQVLQPRRVSAPASVEARNESELSSDISARVQRIHADVGATVAEGDLLLQLDDTDYRLALAQADARVASARSRVALARQRHERGLALVERQFISQDEVLRSIPSCRRRRPTWPSRRPTGVWPRAMSRSAGSPRRSMASCSSASPRSATWPRPDRHCCAWSTWPRPRSRPACRRRMPTAWRRRTIWCSKAKVASTRCTCCGSQAWSSAVPAPAWPASASTAPAHRPAAPAHFAGSYRPRSCRLRCWCAGVPSWGCSSSRTTAPASCLCRGRARVDRSVPSCRRARRW</sequence>
<dbReference type="GO" id="GO:1990281">
    <property type="term" value="C:efflux pump complex"/>
    <property type="evidence" value="ECO:0007669"/>
    <property type="project" value="TreeGrafter"/>
</dbReference>
<dbReference type="PROSITE" id="PS51257">
    <property type="entry name" value="PROKAR_LIPOPROTEIN"/>
    <property type="match status" value="1"/>
</dbReference>
<protein>
    <submittedName>
        <fullName evidence="2">Biotin/lipoyl-binding protein</fullName>
    </submittedName>
</protein>
<evidence type="ECO:0000313" key="3">
    <source>
        <dbReference type="Proteomes" id="UP000321248"/>
    </source>
</evidence>
<dbReference type="PANTHER" id="PTHR30469">
    <property type="entry name" value="MULTIDRUG RESISTANCE PROTEIN MDTA"/>
    <property type="match status" value="1"/>
</dbReference>
<proteinExistence type="predicted"/>
<dbReference type="Gene3D" id="2.40.50.100">
    <property type="match status" value="1"/>
</dbReference>